<feature type="transmembrane region" description="Helical" evidence="1">
    <location>
        <begin position="199"/>
        <end position="217"/>
    </location>
</feature>
<feature type="transmembrane region" description="Helical" evidence="1">
    <location>
        <begin position="80"/>
        <end position="101"/>
    </location>
</feature>
<keyword evidence="1" id="KW-0812">Transmembrane</keyword>
<protein>
    <recommendedName>
        <fullName evidence="4">ECF transporter S component</fullName>
    </recommendedName>
</protein>
<name>A0ABS6DRX0_9MOLU</name>
<evidence type="ECO:0000313" key="3">
    <source>
        <dbReference type="Proteomes" id="UP000812267"/>
    </source>
</evidence>
<organism evidence="2 3">
    <name type="scientific">Mycoplasma zalophidermidis</name>
    <dbReference type="NCBI Taxonomy" id="398174"/>
    <lineage>
        <taxon>Bacteria</taxon>
        <taxon>Bacillati</taxon>
        <taxon>Mycoplasmatota</taxon>
        <taxon>Mollicutes</taxon>
        <taxon>Mycoplasmataceae</taxon>
        <taxon>Mycoplasma</taxon>
    </lineage>
</organism>
<feature type="transmembrane region" description="Helical" evidence="1">
    <location>
        <begin position="12"/>
        <end position="31"/>
    </location>
</feature>
<keyword evidence="1" id="KW-0472">Membrane</keyword>
<dbReference type="RefSeq" id="WP_216505452.1">
    <property type="nucleotide sequence ID" value="NZ_JAHMHJ010000002.1"/>
</dbReference>
<dbReference type="NCBIfam" id="NF046054">
    <property type="entry name" value="memb_MPN527"/>
    <property type="match status" value="1"/>
</dbReference>
<feature type="transmembrane region" description="Helical" evidence="1">
    <location>
        <begin position="43"/>
        <end position="68"/>
    </location>
</feature>
<proteinExistence type="predicted"/>
<gene>
    <name evidence="2" type="ORF">KQ878_02435</name>
</gene>
<sequence>MYWNNRVTIKITLAALMLALAIVCDLIGQFMPFNGFLKFNLSLIFTLASFRFIGIWWGILVLLIMMFIGPSYSTFGYDVLGLLGHGMLILSQAIFILFYLIFYNYSTKLLKNKKAFKAELIANLASLSLANVCATIVLIIINIFIVTPLYFYLFKVIKIPTFTVMMNSYNTVKGLFFYIPNYLLAGVIVYGTFNLANFAINSILLTSILNFNLKLSFTKYLQNNNKKN</sequence>
<evidence type="ECO:0000256" key="1">
    <source>
        <dbReference type="SAM" id="Phobius"/>
    </source>
</evidence>
<evidence type="ECO:0008006" key="4">
    <source>
        <dbReference type="Google" id="ProtNLM"/>
    </source>
</evidence>
<evidence type="ECO:0000313" key="2">
    <source>
        <dbReference type="EMBL" id="MBU4693731.1"/>
    </source>
</evidence>
<keyword evidence="3" id="KW-1185">Reference proteome</keyword>
<feature type="transmembrane region" description="Helical" evidence="1">
    <location>
        <begin position="175"/>
        <end position="193"/>
    </location>
</feature>
<comment type="caution">
    <text evidence="2">The sequence shown here is derived from an EMBL/GenBank/DDBJ whole genome shotgun (WGS) entry which is preliminary data.</text>
</comment>
<feature type="transmembrane region" description="Helical" evidence="1">
    <location>
        <begin position="121"/>
        <end position="154"/>
    </location>
</feature>
<dbReference type="EMBL" id="JAHMHK010000003">
    <property type="protein sequence ID" value="MBU4693731.1"/>
    <property type="molecule type" value="Genomic_DNA"/>
</dbReference>
<dbReference type="Proteomes" id="UP000812267">
    <property type="component" value="Unassembled WGS sequence"/>
</dbReference>
<keyword evidence="1" id="KW-1133">Transmembrane helix</keyword>
<reference evidence="2" key="1">
    <citation type="submission" date="2021-06" db="EMBL/GenBank/DDBJ databases">
        <title>Novel Mycoplasma species detected in California sea lions (Zalophus californianus) from the USA.</title>
        <authorList>
            <person name="Volokhov D.V."/>
            <person name="Furtak V.A."/>
            <person name="Zagorodnyaya T.A."/>
        </authorList>
    </citation>
    <scope>NUCLEOTIDE SEQUENCE [LARGE SCALE GENOMIC DNA]</scope>
    <source>
        <strain evidence="2">CSL 4779</strain>
    </source>
</reference>
<accession>A0ABS6DRX0</accession>